<dbReference type="EMBL" id="CADCVQ010000069">
    <property type="protein sequence ID" value="CAA9494307.1"/>
    <property type="molecule type" value="Genomic_DNA"/>
</dbReference>
<gene>
    <name evidence="1" type="ORF">AVDCRST_MAG67-1535</name>
</gene>
<sequence>MPSIRNVGATASLSPDGVNDPDFAKVDLRLFALTDGGEQVDDPQPASTSVRCERSKLAALELSVQMSLRLRQAPTGARLQAWQRICGELAARGIDAEPAALHGSTFRLVPDEELRAAQQAVWPT</sequence>
<proteinExistence type="predicted"/>
<reference evidence="1" key="1">
    <citation type="submission" date="2020-02" db="EMBL/GenBank/DDBJ databases">
        <authorList>
            <person name="Meier V. D."/>
        </authorList>
    </citation>
    <scope>NUCLEOTIDE SEQUENCE</scope>
    <source>
        <strain evidence="1">AVDCRST_MAG67</strain>
    </source>
</reference>
<protein>
    <submittedName>
        <fullName evidence="1">Uncharacterized protein</fullName>
    </submittedName>
</protein>
<accession>A0A6J4SB84</accession>
<dbReference type="AlphaFoldDB" id="A0A6J4SB84"/>
<name>A0A6J4SB84_9ACTN</name>
<evidence type="ECO:0000313" key="1">
    <source>
        <dbReference type="EMBL" id="CAA9494307.1"/>
    </source>
</evidence>
<organism evidence="1">
    <name type="scientific">uncultured Solirubrobacteraceae bacterium</name>
    <dbReference type="NCBI Taxonomy" id="1162706"/>
    <lineage>
        <taxon>Bacteria</taxon>
        <taxon>Bacillati</taxon>
        <taxon>Actinomycetota</taxon>
        <taxon>Thermoleophilia</taxon>
        <taxon>Solirubrobacterales</taxon>
        <taxon>Solirubrobacteraceae</taxon>
        <taxon>environmental samples</taxon>
    </lineage>
</organism>